<reference evidence="3" key="2">
    <citation type="journal article" date="2019" name="IMA Fungus">
        <title>Genome sequencing and comparison of five Tilletia species to identify candidate genes for the detection of regulated species infecting wheat.</title>
        <authorList>
            <person name="Nguyen H.D.T."/>
            <person name="Sultana T."/>
            <person name="Kesanakurti P."/>
            <person name="Hambleton S."/>
        </authorList>
    </citation>
    <scope>NUCLEOTIDE SEQUENCE</scope>
    <source>
        <strain evidence="3">DAOMC 238032</strain>
    </source>
</reference>
<reference evidence="3" key="1">
    <citation type="submission" date="2016-04" db="EMBL/GenBank/DDBJ databases">
        <authorList>
            <person name="Nguyen H.D."/>
            <person name="Kesanakurti P."/>
            <person name="Cullis J."/>
            <person name="Levesque C.A."/>
            <person name="Hambleton S."/>
        </authorList>
    </citation>
    <scope>NUCLEOTIDE SEQUENCE</scope>
    <source>
        <strain evidence="3">DAOMC 238032</strain>
    </source>
</reference>
<accession>A0A177V184</accession>
<evidence type="ECO:0000313" key="4">
    <source>
        <dbReference type="Proteomes" id="UP000077671"/>
    </source>
</evidence>
<dbReference type="EMBL" id="CAJHJG010001128">
    <property type="protein sequence ID" value="CAD6909250.1"/>
    <property type="molecule type" value="Genomic_DNA"/>
</dbReference>
<gene>
    <name evidence="3" type="ORF">A4X03_0g6425</name>
    <name evidence="2" type="ORF">JKIAZH3_G5196</name>
</gene>
<feature type="compositionally biased region" description="Low complexity" evidence="1">
    <location>
        <begin position="75"/>
        <end position="85"/>
    </location>
</feature>
<dbReference type="Proteomes" id="UP000836402">
    <property type="component" value="Unassembled WGS sequence"/>
</dbReference>
<protein>
    <submittedName>
        <fullName evidence="3">Uncharacterized protein</fullName>
    </submittedName>
</protein>
<dbReference type="EMBL" id="LWDD02001222">
    <property type="protein sequence ID" value="KAE8251000.1"/>
    <property type="molecule type" value="Genomic_DNA"/>
</dbReference>
<evidence type="ECO:0000313" key="2">
    <source>
        <dbReference type="EMBL" id="CAD6909250.1"/>
    </source>
</evidence>
<evidence type="ECO:0000313" key="3">
    <source>
        <dbReference type="EMBL" id="KAE8251000.1"/>
    </source>
</evidence>
<comment type="caution">
    <text evidence="3">The sequence shown here is derived from an EMBL/GenBank/DDBJ whole genome shotgun (WGS) entry which is preliminary data.</text>
</comment>
<feature type="region of interest" description="Disordered" evidence="1">
    <location>
        <begin position="161"/>
        <end position="182"/>
    </location>
</feature>
<dbReference type="Proteomes" id="UP000077671">
    <property type="component" value="Unassembled WGS sequence"/>
</dbReference>
<organism evidence="3 4">
    <name type="scientific">Tilletia caries</name>
    <name type="common">wheat bunt fungus</name>
    <dbReference type="NCBI Taxonomy" id="13290"/>
    <lineage>
        <taxon>Eukaryota</taxon>
        <taxon>Fungi</taxon>
        <taxon>Dikarya</taxon>
        <taxon>Basidiomycota</taxon>
        <taxon>Ustilaginomycotina</taxon>
        <taxon>Exobasidiomycetes</taxon>
        <taxon>Tilletiales</taxon>
        <taxon>Tilletiaceae</taxon>
        <taxon>Tilletia</taxon>
    </lineage>
</organism>
<evidence type="ECO:0000313" key="5">
    <source>
        <dbReference type="Proteomes" id="UP000836402"/>
    </source>
</evidence>
<proteinExistence type="predicted"/>
<name>A0A177V184_9BASI</name>
<sequence>MASTLGRILIQVIKLHLEQHEAHVAANIQLAVGGPDTTVTLAPPAATVEGQVLPDNDPLQIAILESITAALSTASSSSPSPSSLPSSPPPRSPPKLIHEAAARIILELERVSAPDEIRRLLPRLPPNVIDALQDTVLQRPELPYALIAPTLDLLTKVVQPQKVSGDATPTTKSRDDDDVQMQLDPDGLDDLEKVTAFARARASLLDDWVLDNERIMRARLVLDDPTRRDSVEKAVEALRSIHPTSPSPYSSDGDSSNSYIVDTSSSHWDKFLVALGRDGRHAFTPKTRANADLVTESTWAWTIQRPVGNEVPGVTILDQYRRSVANINKLQTYMRTFDRLTKNVFRGLNWDNIFVAGGIALGALLSDGSEDSEHAWRKSDIE</sequence>
<dbReference type="AlphaFoldDB" id="A0A177V184"/>
<feature type="region of interest" description="Disordered" evidence="1">
    <location>
        <begin position="73"/>
        <end position="95"/>
    </location>
</feature>
<keyword evidence="5" id="KW-1185">Reference proteome</keyword>
<evidence type="ECO:0000256" key="1">
    <source>
        <dbReference type="SAM" id="MobiDB-lite"/>
    </source>
</evidence>
<reference evidence="2" key="3">
    <citation type="submission" date="2020-10" db="EMBL/GenBank/DDBJ databases">
        <authorList>
            <person name="Sedaghatjoo S."/>
        </authorList>
    </citation>
    <scope>NUCLEOTIDE SEQUENCE</scope>
    <source>
        <strain evidence="2">AZH3</strain>
    </source>
</reference>